<protein>
    <submittedName>
        <fullName evidence="1">Trypsin domain protein</fullName>
    </submittedName>
</protein>
<dbReference type="OrthoDB" id="1266715at2"/>
<dbReference type="Pfam" id="PF13365">
    <property type="entry name" value="Trypsin_2"/>
    <property type="match status" value="1"/>
</dbReference>
<dbReference type="RefSeq" id="WP_129750049.1">
    <property type="nucleotide sequence ID" value="NZ_JUIW01000003.1"/>
</dbReference>
<organism evidence="1 2">
    <name type="scientific">Flavobacterium beibuense</name>
    <dbReference type="NCBI Taxonomy" id="657326"/>
    <lineage>
        <taxon>Bacteria</taxon>
        <taxon>Pseudomonadati</taxon>
        <taxon>Bacteroidota</taxon>
        <taxon>Flavobacteriia</taxon>
        <taxon>Flavobacteriales</taxon>
        <taxon>Flavobacteriaceae</taxon>
        <taxon>Flavobacterium</taxon>
    </lineage>
</organism>
<dbReference type="AlphaFoldDB" id="A0A444WEJ8"/>
<dbReference type="Gene3D" id="2.40.10.120">
    <property type="match status" value="1"/>
</dbReference>
<reference evidence="1 2" key="1">
    <citation type="submission" date="2014-12" db="EMBL/GenBank/DDBJ databases">
        <title>Genome sequence of Flavobacterium beibuense RSKm HC5.</title>
        <authorList>
            <person name="Kim J.F."/>
            <person name="Song J.Y."/>
            <person name="Kwak M.-J."/>
            <person name="Lee S.-W."/>
        </authorList>
    </citation>
    <scope>NUCLEOTIDE SEQUENCE [LARGE SCALE GENOMIC DNA]</scope>
    <source>
        <strain evidence="1 2">RSKm HC5</strain>
    </source>
</reference>
<accession>A0A444WEJ8</accession>
<evidence type="ECO:0000313" key="1">
    <source>
        <dbReference type="EMBL" id="RYJ44278.1"/>
    </source>
</evidence>
<dbReference type="InterPro" id="IPR009003">
    <property type="entry name" value="Peptidase_S1_PA"/>
</dbReference>
<dbReference type="EMBL" id="JUIW01000003">
    <property type="protein sequence ID" value="RYJ44278.1"/>
    <property type="molecule type" value="Genomic_DNA"/>
</dbReference>
<evidence type="ECO:0000313" key="2">
    <source>
        <dbReference type="Proteomes" id="UP000289775"/>
    </source>
</evidence>
<comment type="caution">
    <text evidence="1">The sequence shown here is derived from an EMBL/GenBank/DDBJ whole genome shotgun (WGS) entry which is preliminary data.</text>
</comment>
<name>A0A444WEJ8_9FLAO</name>
<dbReference type="SUPFAM" id="SSF50494">
    <property type="entry name" value="Trypsin-like serine proteases"/>
    <property type="match status" value="1"/>
</dbReference>
<gene>
    <name evidence="1" type="ORF">NU09_0888</name>
</gene>
<proteinExistence type="predicted"/>
<keyword evidence="2" id="KW-1185">Reference proteome</keyword>
<dbReference type="Proteomes" id="UP000289775">
    <property type="component" value="Unassembled WGS sequence"/>
</dbReference>
<sequence>MIDTTNLADCTWKVINPGGQPKGTAFFVSDTLLLTSLHVVSLYLSATFTIQDRSGKILNATVKDHCQKNDLAIIEVLSYASDKYVPLRSEEPVNGANSAAFGFPATVEGLKVGKKIETTISNIITVEHPHDIVLDVNGGILTTYSGFSGAGVINAQHEVTSILRFQDVNSVGAVSVKKAEEFISRNGITIISDELDDFSHYLKAAFEHTPDDFKTIGSASAALVAQRTSPQQIAEALKGKLIIPTRAGSLKEIIAYLKSQTTLSSELWRTWLELLSYVQLLKGSYTNINAISISLPNAEVSKMIPGVETKIQHDIELTLQFFFAEGKDYFSIAKKYLTEKKIEDSLRENHCHLFHSHNPLFGNVYLTSDAKKNIIHDISSPTGSGLLIPDNINIGVLSFAQLTSHVAASTTLQEATTNLIKIFTDAIK</sequence>